<sequence length="443" mass="49794">MYEDRFSVVLFFVIPTLFVQKVSATDPLFTFCPTEFPYYSLNSSFYNNLELLLHSLPSNTSVTGFYNTSIGEEEDKVYGQALCRGDVTNSTVCQNCVEKANQDILKSCHSEDALIWYELCQVRYSFQMFIGRYVYTGKYPDENKQKKNVSDPIQFNEVLTYLMNNLSNEAAFNTSKMFATGEISFSRKRKIYGLAQCTMDMSQEDCHTCLSSALGDLKACCSYRQGGIILSRTCNMRFESSQFFNTSDYLLIYPTSRVLILATLIGLYAAYYRRKYGRDRDEARKEEMLLQELASPKEVAITEEGELISSEGLLFVNLATIKETTDDFSDANKVGQGGFGAVYKAWQLWNDGRKMEFVDPVLLGSCLVSEVIRCTHIGLLCVQENPADRPTMSEVVVQLGSESVALPQPTQPAFCLGKGALIDPSSVTNPSVNEFITSTLLPR</sequence>
<dbReference type="EMBL" id="CM039439">
    <property type="protein sequence ID" value="KAI4295832.1"/>
    <property type="molecule type" value="Genomic_DNA"/>
</dbReference>
<protein>
    <submittedName>
        <fullName evidence="1">Uncharacterized protein</fullName>
    </submittedName>
</protein>
<name>A0ACB9KFA4_BAUVA</name>
<gene>
    <name evidence="1" type="ORF">L6164_035833</name>
</gene>
<accession>A0ACB9KFA4</accession>
<evidence type="ECO:0000313" key="1">
    <source>
        <dbReference type="EMBL" id="KAI4295832.1"/>
    </source>
</evidence>
<reference evidence="1 2" key="1">
    <citation type="journal article" date="2022" name="DNA Res.">
        <title>Chromosomal-level genome assembly of the orchid tree Bauhinia variegata (Leguminosae; Cercidoideae) supports the allotetraploid origin hypothesis of Bauhinia.</title>
        <authorList>
            <person name="Zhong Y."/>
            <person name="Chen Y."/>
            <person name="Zheng D."/>
            <person name="Pang J."/>
            <person name="Liu Y."/>
            <person name="Luo S."/>
            <person name="Meng S."/>
            <person name="Qian L."/>
            <person name="Wei D."/>
            <person name="Dai S."/>
            <person name="Zhou R."/>
        </authorList>
    </citation>
    <scope>NUCLEOTIDE SEQUENCE [LARGE SCALE GENOMIC DNA]</scope>
    <source>
        <strain evidence="1">BV-YZ2020</strain>
    </source>
</reference>
<keyword evidence="2" id="KW-1185">Reference proteome</keyword>
<organism evidence="1 2">
    <name type="scientific">Bauhinia variegata</name>
    <name type="common">Purple orchid tree</name>
    <name type="synonym">Phanera variegata</name>
    <dbReference type="NCBI Taxonomy" id="167791"/>
    <lineage>
        <taxon>Eukaryota</taxon>
        <taxon>Viridiplantae</taxon>
        <taxon>Streptophyta</taxon>
        <taxon>Embryophyta</taxon>
        <taxon>Tracheophyta</taxon>
        <taxon>Spermatophyta</taxon>
        <taxon>Magnoliopsida</taxon>
        <taxon>eudicotyledons</taxon>
        <taxon>Gunneridae</taxon>
        <taxon>Pentapetalae</taxon>
        <taxon>rosids</taxon>
        <taxon>fabids</taxon>
        <taxon>Fabales</taxon>
        <taxon>Fabaceae</taxon>
        <taxon>Cercidoideae</taxon>
        <taxon>Cercideae</taxon>
        <taxon>Bauhiniinae</taxon>
        <taxon>Bauhinia</taxon>
    </lineage>
</organism>
<evidence type="ECO:0000313" key="2">
    <source>
        <dbReference type="Proteomes" id="UP000828941"/>
    </source>
</evidence>
<proteinExistence type="predicted"/>
<comment type="caution">
    <text evidence="1">The sequence shown here is derived from an EMBL/GenBank/DDBJ whole genome shotgun (WGS) entry which is preliminary data.</text>
</comment>
<dbReference type="Proteomes" id="UP000828941">
    <property type="component" value="Chromosome 14"/>
</dbReference>